<dbReference type="eggNOG" id="ENOG502R51K">
    <property type="taxonomic scope" value="Eukaryota"/>
</dbReference>
<name>A0A0E0ANH1_9ORYZ</name>
<organism evidence="2">
    <name type="scientific">Oryza glumipatula</name>
    <dbReference type="NCBI Taxonomy" id="40148"/>
    <lineage>
        <taxon>Eukaryota</taxon>
        <taxon>Viridiplantae</taxon>
        <taxon>Streptophyta</taxon>
        <taxon>Embryophyta</taxon>
        <taxon>Tracheophyta</taxon>
        <taxon>Spermatophyta</taxon>
        <taxon>Magnoliopsida</taxon>
        <taxon>Liliopsida</taxon>
        <taxon>Poales</taxon>
        <taxon>Poaceae</taxon>
        <taxon>BOP clade</taxon>
        <taxon>Oryzoideae</taxon>
        <taxon>Oryzeae</taxon>
        <taxon>Oryzinae</taxon>
        <taxon>Oryza</taxon>
    </lineage>
</organism>
<dbReference type="PANTHER" id="PTHR33065:SF95">
    <property type="entry name" value="OS07G0646300 PROTEIN"/>
    <property type="match status" value="1"/>
</dbReference>
<dbReference type="AlphaFoldDB" id="A0A0E0ANH1"/>
<dbReference type="PANTHER" id="PTHR33065">
    <property type="entry name" value="OS07G0486400 PROTEIN"/>
    <property type="match status" value="1"/>
</dbReference>
<evidence type="ECO:0000259" key="1">
    <source>
        <dbReference type="Pfam" id="PF20241"/>
    </source>
</evidence>
<reference evidence="2" key="2">
    <citation type="submission" date="2018-05" db="EMBL/GenBank/DDBJ databases">
        <title>OgluRS3 (Oryza glumaepatula Reference Sequence Version 3).</title>
        <authorList>
            <person name="Zhang J."/>
            <person name="Kudrna D."/>
            <person name="Lee S."/>
            <person name="Talag J."/>
            <person name="Welchert J."/>
            <person name="Wing R.A."/>
        </authorList>
    </citation>
    <scope>NUCLEOTIDE SEQUENCE [LARGE SCALE GENOMIC DNA]</scope>
</reference>
<feature type="domain" description="DUF6598" evidence="1">
    <location>
        <begin position="2"/>
        <end position="155"/>
    </location>
</feature>
<keyword evidence="3" id="KW-1185">Reference proteome</keyword>
<protein>
    <recommendedName>
        <fullName evidence="1">DUF6598 domain-containing protein</fullName>
    </recommendedName>
</protein>
<sequence length="253" mass="29152">MRDYALIEYDMSIKTGEQEKDDLQLIDGASMIGPAGLWNRPDTICIPGDYGAVDITLSRFYCSAEATVEILISEVQSSFNLLLGCLTSDLDKEIRLFDGVISESRDVKRSVERDLKFKVGVFPSSFDQHYVSFKEKIYGYDTQEIKTDFTLISVKLWVQPEQKQFCPAFNNLKTLSILYVYVEFDLLWALNLLEAAPSVELLFIDTWEHVCLVDQMDEEGRKDIYGERTSFMGDIRVYWHQKMAIEKTPVCRL</sequence>
<accession>A0A0E0ANH1</accession>
<dbReference type="Pfam" id="PF20241">
    <property type="entry name" value="DUF6598"/>
    <property type="match status" value="1"/>
</dbReference>
<reference evidence="2" key="1">
    <citation type="submission" date="2015-04" db="UniProtKB">
        <authorList>
            <consortium name="EnsemblPlants"/>
        </authorList>
    </citation>
    <scope>IDENTIFICATION</scope>
</reference>
<dbReference type="Proteomes" id="UP000026961">
    <property type="component" value="Chromosome 7"/>
</dbReference>
<evidence type="ECO:0000313" key="3">
    <source>
        <dbReference type="Proteomes" id="UP000026961"/>
    </source>
</evidence>
<dbReference type="HOGENOM" id="CLU_1099963_0_0_1"/>
<proteinExistence type="predicted"/>
<evidence type="ECO:0000313" key="2">
    <source>
        <dbReference type="EnsemblPlants" id="OGLUM07G24280.1"/>
    </source>
</evidence>
<dbReference type="STRING" id="40148.A0A0E0ANH1"/>
<dbReference type="EnsemblPlants" id="OGLUM07G24280.1">
    <property type="protein sequence ID" value="OGLUM07G24280.1"/>
    <property type="gene ID" value="OGLUM07G24280"/>
</dbReference>
<dbReference type="Gramene" id="OGLUM07G24280.1">
    <property type="protein sequence ID" value="OGLUM07G24280.1"/>
    <property type="gene ID" value="OGLUM07G24280"/>
</dbReference>
<dbReference type="InterPro" id="IPR046533">
    <property type="entry name" value="DUF6598"/>
</dbReference>